<evidence type="ECO:0000259" key="4">
    <source>
        <dbReference type="PROSITE" id="PS50887"/>
    </source>
</evidence>
<dbReference type="InterPro" id="IPR029787">
    <property type="entry name" value="Nucleotide_cyclase"/>
</dbReference>
<protein>
    <recommendedName>
        <fullName evidence="1">diguanylate cyclase</fullName>
        <ecNumber evidence="1">2.7.7.65</ecNumber>
    </recommendedName>
</protein>
<sequence>MPHRQYMHRPTVIKDLTVLVVVNLIFFFAFMNFDVLESLYQFSRDYEHFEVDEIIPLGITVAISFLIFSYRRIKELGLMAQTLEHMSLLDPLTGLPNRRAGQISLVTWCDLANEKGQDFAIYQIDLDNFKKINDMYGQMVGDDVLKLVAQRVGNNLPEGALLCRWLDDNFIVVANVTTKKTPAEFALELQQLISKQIMTATVDLTCCIGFSLYQKGHIVEDILHDVEDALAVAKHRGENNIHGHVTA</sequence>
<keyword evidence="3" id="KW-0472">Membrane</keyword>
<dbReference type="PANTHER" id="PTHR45138:SF9">
    <property type="entry name" value="DIGUANYLATE CYCLASE DGCM-RELATED"/>
    <property type="match status" value="1"/>
</dbReference>
<feature type="domain" description="GGDEF" evidence="4">
    <location>
        <begin position="117"/>
        <end position="246"/>
    </location>
</feature>
<dbReference type="EMBL" id="BNCK01000008">
    <property type="protein sequence ID" value="GHG01141.1"/>
    <property type="molecule type" value="Genomic_DNA"/>
</dbReference>
<evidence type="ECO:0000256" key="1">
    <source>
        <dbReference type="ARBA" id="ARBA00012528"/>
    </source>
</evidence>
<reference evidence="5" key="2">
    <citation type="submission" date="2020-09" db="EMBL/GenBank/DDBJ databases">
        <authorList>
            <person name="Sun Q."/>
            <person name="Kim S."/>
        </authorList>
    </citation>
    <scope>NUCLEOTIDE SEQUENCE</scope>
    <source>
        <strain evidence="5">KCTC 42731</strain>
    </source>
</reference>
<dbReference type="CDD" id="cd01949">
    <property type="entry name" value="GGDEF"/>
    <property type="match status" value="1"/>
</dbReference>
<dbReference type="GO" id="GO:0052621">
    <property type="term" value="F:diguanylate cyclase activity"/>
    <property type="evidence" value="ECO:0007669"/>
    <property type="project" value="UniProtKB-EC"/>
</dbReference>
<evidence type="ECO:0000313" key="6">
    <source>
        <dbReference type="Proteomes" id="UP000623842"/>
    </source>
</evidence>
<dbReference type="InterPro" id="IPR000160">
    <property type="entry name" value="GGDEF_dom"/>
</dbReference>
<comment type="caution">
    <text evidence="5">The sequence shown here is derived from an EMBL/GenBank/DDBJ whole genome shotgun (WGS) entry which is preliminary data.</text>
</comment>
<keyword evidence="3" id="KW-1133">Transmembrane helix</keyword>
<dbReference type="NCBIfam" id="TIGR00254">
    <property type="entry name" value="GGDEF"/>
    <property type="match status" value="1"/>
</dbReference>
<feature type="transmembrane region" description="Helical" evidence="3">
    <location>
        <begin position="53"/>
        <end position="70"/>
    </location>
</feature>
<comment type="catalytic activity">
    <reaction evidence="2">
        <text>2 GTP = 3',3'-c-di-GMP + 2 diphosphate</text>
        <dbReference type="Rhea" id="RHEA:24898"/>
        <dbReference type="ChEBI" id="CHEBI:33019"/>
        <dbReference type="ChEBI" id="CHEBI:37565"/>
        <dbReference type="ChEBI" id="CHEBI:58805"/>
        <dbReference type="EC" id="2.7.7.65"/>
    </reaction>
</comment>
<dbReference type="RefSeq" id="WP_189772752.1">
    <property type="nucleotide sequence ID" value="NZ_BNCK01000008.1"/>
</dbReference>
<dbReference type="SMART" id="SM00267">
    <property type="entry name" value="GGDEF"/>
    <property type="match status" value="1"/>
</dbReference>
<dbReference type="AlphaFoldDB" id="A0A919ENB2"/>
<keyword evidence="6" id="KW-1185">Reference proteome</keyword>
<dbReference type="Proteomes" id="UP000623842">
    <property type="component" value="Unassembled WGS sequence"/>
</dbReference>
<feature type="transmembrane region" description="Helical" evidence="3">
    <location>
        <begin position="12"/>
        <end position="33"/>
    </location>
</feature>
<reference evidence="5" key="1">
    <citation type="journal article" date="2014" name="Int. J. Syst. Evol. Microbiol.">
        <title>Complete genome sequence of Corynebacterium casei LMG S-19264T (=DSM 44701T), isolated from a smear-ripened cheese.</title>
        <authorList>
            <consortium name="US DOE Joint Genome Institute (JGI-PGF)"/>
            <person name="Walter F."/>
            <person name="Albersmeier A."/>
            <person name="Kalinowski J."/>
            <person name="Ruckert C."/>
        </authorList>
    </citation>
    <scope>NUCLEOTIDE SEQUENCE</scope>
    <source>
        <strain evidence="5">KCTC 42731</strain>
    </source>
</reference>
<organism evidence="5 6">
    <name type="scientific">Thalassotalea marina</name>
    <dbReference type="NCBI Taxonomy" id="1673741"/>
    <lineage>
        <taxon>Bacteria</taxon>
        <taxon>Pseudomonadati</taxon>
        <taxon>Pseudomonadota</taxon>
        <taxon>Gammaproteobacteria</taxon>
        <taxon>Alteromonadales</taxon>
        <taxon>Colwelliaceae</taxon>
        <taxon>Thalassotalea</taxon>
    </lineage>
</organism>
<proteinExistence type="predicted"/>
<dbReference type="EC" id="2.7.7.65" evidence="1"/>
<name>A0A919ENB2_9GAMM</name>
<dbReference type="InterPro" id="IPR050469">
    <property type="entry name" value="Diguanylate_Cyclase"/>
</dbReference>
<dbReference type="PANTHER" id="PTHR45138">
    <property type="entry name" value="REGULATORY COMPONENTS OF SENSORY TRANSDUCTION SYSTEM"/>
    <property type="match status" value="1"/>
</dbReference>
<dbReference type="PROSITE" id="PS50887">
    <property type="entry name" value="GGDEF"/>
    <property type="match status" value="1"/>
</dbReference>
<evidence type="ECO:0000256" key="2">
    <source>
        <dbReference type="ARBA" id="ARBA00034247"/>
    </source>
</evidence>
<dbReference type="Gene3D" id="3.30.70.270">
    <property type="match status" value="1"/>
</dbReference>
<accession>A0A919ENB2</accession>
<evidence type="ECO:0000313" key="5">
    <source>
        <dbReference type="EMBL" id="GHG01141.1"/>
    </source>
</evidence>
<evidence type="ECO:0000256" key="3">
    <source>
        <dbReference type="SAM" id="Phobius"/>
    </source>
</evidence>
<dbReference type="Pfam" id="PF00990">
    <property type="entry name" value="GGDEF"/>
    <property type="match status" value="1"/>
</dbReference>
<dbReference type="SUPFAM" id="SSF55073">
    <property type="entry name" value="Nucleotide cyclase"/>
    <property type="match status" value="1"/>
</dbReference>
<gene>
    <name evidence="5" type="ORF">GCM10017161_32220</name>
</gene>
<keyword evidence="3" id="KW-0812">Transmembrane</keyword>
<dbReference type="InterPro" id="IPR043128">
    <property type="entry name" value="Rev_trsase/Diguanyl_cyclase"/>
</dbReference>